<keyword evidence="5" id="KW-1185">Reference proteome</keyword>
<organism evidence="4 5">
    <name type="scientific">Noviherbaspirillum album</name>
    <dbReference type="NCBI Taxonomy" id="3080276"/>
    <lineage>
        <taxon>Bacteria</taxon>
        <taxon>Pseudomonadati</taxon>
        <taxon>Pseudomonadota</taxon>
        <taxon>Betaproteobacteria</taxon>
        <taxon>Burkholderiales</taxon>
        <taxon>Oxalobacteraceae</taxon>
        <taxon>Noviherbaspirillum</taxon>
    </lineage>
</organism>
<protein>
    <submittedName>
        <fullName evidence="4">ParB/RepB/Spo0J family partition protein</fullName>
    </submittedName>
</protein>
<feature type="domain" description="HTH cro/C1-type" evidence="3">
    <location>
        <begin position="168"/>
        <end position="197"/>
    </location>
</feature>
<dbReference type="Proteomes" id="UP001352263">
    <property type="component" value="Unassembled WGS sequence"/>
</dbReference>
<dbReference type="InterPro" id="IPR050336">
    <property type="entry name" value="Chromosome_partition/occlusion"/>
</dbReference>
<dbReference type="InterPro" id="IPR036086">
    <property type="entry name" value="ParB/Sulfiredoxin_sf"/>
</dbReference>
<accession>A0ABU6JJ83</accession>
<comment type="similarity">
    <text evidence="1">Belongs to the ParB family.</text>
</comment>
<dbReference type="PANTHER" id="PTHR33375">
    <property type="entry name" value="CHROMOSOME-PARTITIONING PROTEIN PARB-RELATED"/>
    <property type="match status" value="1"/>
</dbReference>
<reference evidence="4 5" key="1">
    <citation type="submission" date="2023-10" db="EMBL/GenBank/DDBJ databases">
        <title>Noviherbaspirillum sp. CPCC 100848 genome assembly.</title>
        <authorList>
            <person name="Li X.Y."/>
            <person name="Fang X.M."/>
        </authorList>
    </citation>
    <scope>NUCLEOTIDE SEQUENCE [LARGE SCALE GENOMIC DNA]</scope>
    <source>
        <strain evidence="4 5">CPCC 100848</strain>
    </source>
</reference>
<name>A0ABU6JJ83_9BURK</name>
<dbReference type="SUPFAM" id="SSF109709">
    <property type="entry name" value="KorB DNA-binding domain-like"/>
    <property type="match status" value="1"/>
</dbReference>
<evidence type="ECO:0000259" key="3">
    <source>
        <dbReference type="PROSITE" id="PS50943"/>
    </source>
</evidence>
<dbReference type="SMART" id="SM00470">
    <property type="entry name" value="ParB"/>
    <property type="match status" value="1"/>
</dbReference>
<dbReference type="SUPFAM" id="SSF110849">
    <property type="entry name" value="ParB/Sulfiredoxin"/>
    <property type="match status" value="1"/>
</dbReference>
<sequence>MSIYDKLGAKTAGVKARTVDKTGERAPRTAPAMFLNAAQRMDAAESRVEELELQLRDAEARAVNLEIPLDDLYEVEGRRRKLSEEEFSELKENLRNNDLVTPITVRSRNDRGYEIVSGHNRVAAYRELGRQKIPAVVRDSDEVQANINAFYANLLQPSLPDYEKYLGFRMIRKMKPGLHQDQLAEMAGVSKAQISKLMSFEDLPDEAHQILNSRPELLGANAALALAAQAKKGRSEQVVEALRRIADGELDQGQAVRLLNGEGNSLPSSIISDQKNELPSVKAKPPKAEIVQIKIGKSTFCSYRKTDTSIRLDFKNAEQAQAVADEIRQVLERHAEHLKSQK</sequence>
<evidence type="ECO:0000313" key="5">
    <source>
        <dbReference type="Proteomes" id="UP001352263"/>
    </source>
</evidence>
<dbReference type="EMBL" id="JAWIIV010000071">
    <property type="protein sequence ID" value="MEC4723721.1"/>
    <property type="molecule type" value="Genomic_DNA"/>
</dbReference>
<dbReference type="Gene3D" id="3.90.1530.10">
    <property type="entry name" value="Conserved hypothetical protein from pyrococcus furiosus pfu- 392566-001, ParB domain"/>
    <property type="match status" value="1"/>
</dbReference>
<evidence type="ECO:0000256" key="1">
    <source>
        <dbReference type="ARBA" id="ARBA00006295"/>
    </source>
</evidence>
<keyword evidence="2" id="KW-0175">Coiled coil</keyword>
<evidence type="ECO:0000313" key="4">
    <source>
        <dbReference type="EMBL" id="MEC4723721.1"/>
    </source>
</evidence>
<comment type="caution">
    <text evidence="4">The sequence shown here is derived from an EMBL/GenBank/DDBJ whole genome shotgun (WGS) entry which is preliminary data.</text>
</comment>
<dbReference type="InterPro" id="IPR003115">
    <property type="entry name" value="ParB_N"/>
</dbReference>
<dbReference type="Pfam" id="PF02195">
    <property type="entry name" value="ParB_N"/>
    <property type="match status" value="1"/>
</dbReference>
<dbReference type="RefSeq" id="WP_326510324.1">
    <property type="nucleotide sequence ID" value="NZ_JAWIIV010000071.1"/>
</dbReference>
<feature type="coiled-coil region" evidence="2">
    <location>
        <begin position="34"/>
        <end position="68"/>
    </location>
</feature>
<dbReference type="InterPro" id="IPR004437">
    <property type="entry name" value="ParB/RepB/Spo0J"/>
</dbReference>
<dbReference type="NCBIfam" id="TIGR00180">
    <property type="entry name" value="parB_part"/>
    <property type="match status" value="1"/>
</dbReference>
<gene>
    <name evidence="4" type="ORF">RY831_31860</name>
</gene>
<dbReference type="Gene3D" id="1.10.10.2830">
    <property type="match status" value="1"/>
</dbReference>
<dbReference type="PANTHER" id="PTHR33375:SF1">
    <property type="entry name" value="CHROMOSOME-PARTITIONING PROTEIN PARB-RELATED"/>
    <property type="match status" value="1"/>
</dbReference>
<dbReference type="PROSITE" id="PS50943">
    <property type="entry name" value="HTH_CROC1"/>
    <property type="match status" value="1"/>
</dbReference>
<evidence type="ECO:0000256" key="2">
    <source>
        <dbReference type="SAM" id="Coils"/>
    </source>
</evidence>
<proteinExistence type="inferred from homology"/>
<dbReference type="InterPro" id="IPR001387">
    <property type="entry name" value="Cro/C1-type_HTH"/>
</dbReference>